<feature type="compositionally biased region" description="Pro residues" evidence="1">
    <location>
        <begin position="263"/>
        <end position="307"/>
    </location>
</feature>
<keyword evidence="4" id="KW-1185">Reference proteome</keyword>
<sequence length="326" mass="34231">MHTRSPSLRYARLLVVAMQVASPAWALHFDIELRTSQGPQAGSRIATEFFGDLGLAGRLPIDHQTGQKIFPGYFGDFEGGDCATDDPGFQAFGGHFLQNEEVHFRALGTLLYWNPQTAAWGPAPAGVSIALFGAVPPEVLRNYIRDPAQWTNEYHYWLRGTRFAASGVSGPLTAAIARAGSGGGIHAHLDWKITAAADSVATTACSAIGSPPAGAYMVTLELWSPAVSAGQQKYLPSQPVQVVFEYGISEAQMLQAIESRVLPPAPPPPSPPPPPPPPPSPPPPPPAPGPPAGPPPAPPPSPPPPVAAPALAPWGPPARLPWDSGR</sequence>
<organism evidence="3 4">
    <name type="scientific">Aquincola agrisoli</name>
    <dbReference type="NCBI Taxonomy" id="3119538"/>
    <lineage>
        <taxon>Bacteria</taxon>
        <taxon>Pseudomonadati</taxon>
        <taxon>Pseudomonadota</taxon>
        <taxon>Betaproteobacteria</taxon>
        <taxon>Burkholderiales</taxon>
        <taxon>Sphaerotilaceae</taxon>
        <taxon>Aquincola</taxon>
    </lineage>
</organism>
<dbReference type="Proteomes" id="UP001336250">
    <property type="component" value="Unassembled WGS sequence"/>
</dbReference>
<evidence type="ECO:0000256" key="1">
    <source>
        <dbReference type="SAM" id="MobiDB-lite"/>
    </source>
</evidence>
<evidence type="ECO:0000313" key="4">
    <source>
        <dbReference type="Proteomes" id="UP001336250"/>
    </source>
</evidence>
<reference evidence="3 4" key="1">
    <citation type="submission" date="2024-02" db="EMBL/GenBank/DDBJ databases">
        <title>Genome sequence of Aquincola sp. MAHUQ-54.</title>
        <authorList>
            <person name="Huq M.A."/>
        </authorList>
    </citation>
    <scope>NUCLEOTIDE SEQUENCE [LARGE SCALE GENOMIC DNA]</scope>
    <source>
        <strain evidence="3 4">MAHUQ-54</strain>
    </source>
</reference>
<keyword evidence="2" id="KW-0732">Signal</keyword>
<evidence type="ECO:0000256" key="2">
    <source>
        <dbReference type="SAM" id="SignalP"/>
    </source>
</evidence>
<proteinExistence type="predicted"/>
<feature type="chain" id="PRO_5043634223" evidence="2">
    <location>
        <begin position="27"/>
        <end position="326"/>
    </location>
</feature>
<comment type="caution">
    <text evidence="3">The sequence shown here is derived from an EMBL/GenBank/DDBJ whole genome shotgun (WGS) entry which is preliminary data.</text>
</comment>
<accession>A0AAW9QBL3</accession>
<feature type="signal peptide" evidence="2">
    <location>
        <begin position="1"/>
        <end position="26"/>
    </location>
</feature>
<gene>
    <name evidence="3" type="ORF">V4F39_02450</name>
</gene>
<dbReference type="PRINTS" id="PR01217">
    <property type="entry name" value="PRICHEXTENSN"/>
</dbReference>
<feature type="region of interest" description="Disordered" evidence="1">
    <location>
        <begin position="261"/>
        <end position="326"/>
    </location>
</feature>
<name>A0AAW9QBL3_9BURK</name>
<dbReference type="EMBL" id="JAZIBG010000009">
    <property type="protein sequence ID" value="MEF7612754.1"/>
    <property type="molecule type" value="Genomic_DNA"/>
</dbReference>
<dbReference type="AlphaFoldDB" id="A0AAW9QBL3"/>
<protein>
    <submittedName>
        <fullName evidence="3">Uncharacterized protein</fullName>
    </submittedName>
</protein>
<evidence type="ECO:0000313" key="3">
    <source>
        <dbReference type="EMBL" id="MEF7612754.1"/>
    </source>
</evidence>